<evidence type="ECO:0000313" key="1">
    <source>
        <dbReference type="EMBL" id="GEM00138.1"/>
    </source>
</evidence>
<name>A0A511JQ32_9CELL</name>
<keyword evidence="2" id="KW-1185">Reference proteome</keyword>
<gene>
    <name evidence="1" type="ORF">CTE05_36840</name>
</gene>
<sequence length="126" mass="13703">MKAAYLVSLAPSFEDDVWRAAATLGADVQGQCAQFRDDEDHSLTIFGDLGQEGAWEWQQGPFEFRGTAPAPDLSRAAALSVECRWEDLFASWVGRLAALLPAPSWVVDGDGVVWPATQVDPVALRL</sequence>
<reference evidence="1 2" key="1">
    <citation type="submission" date="2019-07" db="EMBL/GenBank/DDBJ databases">
        <title>Whole genome shotgun sequence of Cellulomonas terrae NBRC 100819.</title>
        <authorList>
            <person name="Hosoyama A."/>
            <person name="Uohara A."/>
            <person name="Ohji S."/>
            <person name="Ichikawa N."/>
        </authorList>
    </citation>
    <scope>NUCLEOTIDE SEQUENCE [LARGE SCALE GENOMIC DNA]</scope>
    <source>
        <strain evidence="1 2">NBRC 100819</strain>
    </source>
</reference>
<accession>A0A511JQ32</accession>
<dbReference type="EMBL" id="BJWH01000028">
    <property type="protein sequence ID" value="GEM00138.1"/>
    <property type="molecule type" value="Genomic_DNA"/>
</dbReference>
<dbReference type="OrthoDB" id="4826176at2"/>
<comment type="caution">
    <text evidence="1">The sequence shown here is derived from an EMBL/GenBank/DDBJ whole genome shotgun (WGS) entry which is preliminary data.</text>
</comment>
<protein>
    <submittedName>
        <fullName evidence="1">Uncharacterized protein</fullName>
    </submittedName>
</protein>
<proteinExistence type="predicted"/>
<dbReference type="RefSeq" id="WP_146847737.1">
    <property type="nucleotide sequence ID" value="NZ_BJWH01000028.1"/>
</dbReference>
<dbReference type="AlphaFoldDB" id="A0A511JQ32"/>
<organism evidence="1 2">
    <name type="scientific">Cellulomonas terrae</name>
    <dbReference type="NCBI Taxonomy" id="311234"/>
    <lineage>
        <taxon>Bacteria</taxon>
        <taxon>Bacillati</taxon>
        <taxon>Actinomycetota</taxon>
        <taxon>Actinomycetes</taxon>
        <taxon>Micrococcales</taxon>
        <taxon>Cellulomonadaceae</taxon>
        <taxon>Cellulomonas</taxon>
    </lineage>
</organism>
<evidence type="ECO:0000313" key="2">
    <source>
        <dbReference type="Proteomes" id="UP000321049"/>
    </source>
</evidence>
<dbReference type="Proteomes" id="UP000321049">
    <property type="component" value="Unassembled WGS sequence"/>
</dbReference>